<proteinExistence type="predicted"/>
<organism evidence="2 3">
    <name type="scientific">Chitinophaga skermanii</name>
    <dbReference type="NCBI Taxonomy" id="331697"/>
    <lineage>
        <taxon>Bacteria</taxon>
        <taxon>Pseudomonadati</taxon>
        <taxon>Bacteroidota</taxon>
        <taxon>Chitinophagia</taxon>
        <taxon>Chitinophagales</taxon>
        <taxon>Chitinophagaceae</taxon>
        <taxon>Chitinophaga</taxon>
    </lineage>
</organism>
<keyword evidence="1" id="KW-0732">Signal</keyword>
<evidence type="ECO:0000256" key="1">
    <source>
        <dbReference type="SAM" id="SignalP"/>
    </source>
</evidence>
<dbReference type="AlphaFoldDB" id="A0A327RB68"/>
<comment type="caution">
    <text evidence="2">The sequence shown here is derived from an EMBL/GenBank/DDBJ whole genome shotgun (WGS) entry which is preliminary data.</text>
</comment>
<dbReference type="OrthoDB" id="1523672at2"/>
<feature type="chain" id="PRO_5016416818" evidence="1">
    <location>
        <begin position="19"/>
        <end position="238"/>
    </location>
</feature>
<feature type="signal peptide" evidence="1">
    <location>
        <begin position="1"/>
        <end position="18"/>
    </location>
</feature>
<gene>
    <name evidence="2" type="ORF">LX64_00785</name>
</gene>
<accession>A0A327RB68</accession>
<dbReference type="EMBL" id="QLLL01000001">
    <property type="protein sequence ID" value="RAJ11177.1"/>
    <property type="molecule type" value="Genomic_DNA"/>
</dbReference>
<evidence type="ECO:0000313" key="3">
    <source>
        <dbReference type="Proteomes" id="UP000249547"/>
    </source>
</evidence>
<name>A0A327RB68_9BACT</name>
<keyword evidence="3" id="KW-1185">Reference proteome</keyword>
<dbReference type="Proteomes" id="UP000249547">
    <property type="component" value="Unassembled WGS sequence"/>
</dbReference>
<evidence type="ECO:0000313" key="2">
    <source>
        <dbReference type="EMBL" id="RAJ11177.1"/>
    </source>
</evidence>
<sequence length="238" mass="26966">MKKLLVILFITVSCAAQAQKLPNTQSVPIWANNLKVDGNIEDWGELKSFNKDGNFWYSIANDNEFIYLAIKKTYNITKAISRTGIQFYISKNGEKNIASAPLVQFPVVVANNKRIPMGQWNEIAVKDIPAISDSVISIYNEFGIKVGWEFSFEKSLYVYELRVPRKLLDIDANTSKFTYNICMMGTGQRGRTSIFLTPGLKMISANGSEMTEEDKQKRVDADTVSEFWAEYTIAKKEV</sequence>
<dbReference type="RefSeq" id="WP_148707184.1">
    <property type="nucleotide sequence ID" value="NZ_QLLL01000001.1"/>
</dbReference>
<protein>
    <submittedName>
        <fullName evidence="2">Uncharacterized protein</fullName>
    </submittedName>
</protein>
<reference evidence="2 3" key="1">
    <citation type="submission" date="2018-06" db="EMBL/GenBank/DDBJ databases">
        <title>Genomic Encyclopedia of Archaeal and Bacterial Type Strains, Phase II (KMG-II): from individual species to whole genera.</title>
        <authorList>
            <person name="Goeker M."/>
        </authorList>
    </citation>
    <scope>NUCLEOTIDE SEQUENCE [LARGE SCALE GENOMIC DNA]</scope>
    <source>
        <strain evidence="2 3">DSM 23857</strain>
    </source>
</reference>